<dbReference type="GO" id="GO:0046982">
    <property type="term" value="F:protein heterodimerization activity"/>
    <property type="evidence" value="ECO:0007669"/>
    <property type="project" value="InterPro"/>
</dbReference>
<evidence type="ECO:0000313" key="2">
    <source>
        <dbReference type="Proteomes" id="UP000775213"/>
    </source>
</evidence>
<protein>
    <submittedName>
        <fullName evidence="1">Uncharacterized protein</fullName>
    </submittedName>
</protein>
<name>A0AAV7GI48_DENCH</name>
<dbReference type="PANTHER" id="PTHR23430">
    <property type="entry name" value="HISTONE H2A"/>
    <property type="match status" value="1"/>
</dbReference>
<dbReference type="AlphaFoldDB" id="A0AAV7GI48"/>
<dbReference type="InterPro" id="IPR002119">
    <property type="entry name" value="Histone_H2A"/>
</dbReference>
<dbReference type="PRINTS" id="PR00620">
    <property type="entry name" value="HISTONEH2A"/>
</dbReference>
<dbReference type="Proteomes" id="UP000775213">
    <property type="component" value="Unassembled WGS sequence"/>
</dbReference>
<reference evidence="1 2" key="1">
    <citation type="journal article" date="2021" name="Hortic Res">
        <title>Chromosome-scale assembly of the Dendrobium chrysotoxum genome enhances the understanding of orchid evolution.</title>
        <authorList>
            <person name="Zhang Y."/>
            <person name="Zhang G.Q."/>
            <person name="Zhang D."/>
            <person name="Liu X.D."/>
            <person name="Xu X.Y."/>
            <person name="Sun W.H."/>
            <person name="Yu X."/>
            <person name="Zhu X."/>
            <person name="Wang Z.W."/>
            <person name="Zhao X."/>
            <person name="Zhong W.Y."/>
            <person name="Chen H."/>
            <person name="Yin W.L."/>
            <person name="Huang T."/>
            <person name="Niu S.C."/>
            <person name="Liu Z.J."/>
        </authorList>
    </citation>
    <scope>NUCLEOTIDE SEQUENCE [LARGE SCALE GENOMIC DNA]</scope>
    <source>
        <strain evidence="1">Lindl</strain>
    </source>
</reference>
<dbReference type="SUPFAM" id="SSF47113">
    <property type="entry name" value="Histone-fold"/>
    <property type="match status" value="1"/>
</dbReference>
<accession>A0AAV7GI48</accession>
<comment type="caution">
    <text evidence="1">The sequence shown here is derived from an EMBL/GenBank/DDBJ whole genome shotgun (WGS) entry which is preliminary data.</text>
</comment>
<dbReference type="GO" id="GO:0030527">
    <property type="term" value="F:structural constituent of chromatin"/>
    <property type="evidence" value="ECO:0007669"/>
    <property type="project" value="InterPro"/>
</dbReference>
<gene>
    <name evidence="1" type="ORF">IEQ34_015194</name>
</gene>
<organism evidence="1 2">
    <name type="scientific">Dendrobium chrysotoxum</name>
    <name type="common">Orchid</name>
    <dbReference type="NCBI Taxonomy" id="161865"/>
    <lineage>
        <taxon>Eukaryota</taxon>
        <taxon>Viridiplantae</taxon>
        <taxon>Streptophyta</taxon>
        <taxon>Embryophyta</taxon>
        <taxon>Tracheophyta</taxon>
        <taxon>Spermatophyta</taxon>
        <taxon>Magnoliopsida</taxon>
        <taxon>Liliopsida</taxon>
        <taxon>Asparagales</taxon>
        <taxon>Orchidaceae</taxon>
        <taxon>Epidendroideae</taxon>
        <taxon>Malaxideae</taxon>
        <taxon>Dendrobiinae</taxon>
        <taxon>Dendrobium</taxon>
    </lineage>
</organism>
<sequence>MKEKRVKALVRLGPSWQKSYRHFTEVSRKDIGWEDGWEDGNHHYRAMTLYAIGNEYCFGRQVAEDVDFLILLTSNSICCNSSTSARMQVYHHTDSFPTIIAYILLYMPAGNIASHRQCKRVELSSTVKYRAQTPVELELDSTEEKKARQAARATIQAQSIRRPNVHRQCQRRHQVLASPAYARRCQLLASPGWLLNVVANFYISTDDANDNSSFVSTGDASFRYNLQPATPASIRASLFQPATTASIATGDANDNLSFSVSTGHASLRLASVRRAKFSHRQRLNVFIFPRDCIFPLAISSASCSTSSRVEQCAAIGIAASKKATSRSAKVGLQFPVSRIGRFFKVDKYSEHVGAGVPVYMATDLEYLAVEQGQN</sequence>
<proteinExistence type="predicted"/>
<dbReference type="GO" id="GO:0003677">
    <property type="term" value="F:DNA binding"/>
    <property type="evidence" value="ECO:0007669"/>
    <property type="project" value="InterPro"/>
</dbReference>
<dbReference type="GO" id="GO:0000786">
    <property type="term" value="C:nucleosome"/>
    <property type="evidence" value="ECO:0007669"/>
    <property type="project" value="InterPro"/>
</dbReference>
<dbReference type="InterPro" id="IPR009072">
    <property type="entry name" value="Histone-fold"/>
</dbReference>
<keyword evidence="2" id="KW-1185">Reference proteome</keyword>
<dbReference type="EMBL" id="JAGFBR010000014">
    <property type="protein sequence ID" value="KAH0455162.1"/>
    <property type="molecule type" value="Genomic_DNA"/>
</dbReference>
<dbReference type="Gene3D" id="1.10.20.10">
    <property type="entry name" value="Histone, subunit A"/>
    <property type="match status" value="1"/>
</dbReference>
<evidence type="ECO:0000313" key="1">
    <source>
        <dbReference type="EMBL" id="KAH0455162.1"/>
    </source>
</evidence>